<proteinExistence type="predicted"/>
<dbReference type="AlphaFoldDB" id="A0AAV0VS89"/>
<reference evidence="1 2" key="1">
    <citation type="submission" date="2023-01" db="EMBL/GenBank/DDBJ databases">
        <authorList>
            <person name="Whitehead M."/>
        </authorList>
    </citation>
    <scope>NUCLEOTIDE SEQUENCE [LARGE SCALE GENOMIC DNA]</scope>
</reference>
<comment type="caution">
    <text evidence="1">The sequence shown here is derived from an EMBL/GenBank/DDBJ whole genome shotgun (WGS) entry which is preliminary data.</text>
</comment>
<gene>
    <name evidence="1" type="ORF">MEUPH1_LOCUS4068</name>
</gene>
<sequence>MRISCLVNLVCRHRSSRATGLGCGNADVLFNCSSSSISVASSMIGLSGGVAIARWPPNRSPLLLLLPLPPLLPQLLLQPLSLPLTARSLLFALFSRSSHAIGTRTGHPMVRPGPPVVPALHRPRQGRPERSAAAATAQLFRCSIQYFNGLWVT</sequence>
<organism evidence="1 2">
    <name type="scientific">Macrosiphum euphorbiae</name>
    <name type="common">potato aphid</name>
    <dbReference type="NCBI Taxonomy" id="13131"/>
    <lineage>
        <taxon>Eukaryota</taxon>
        <taxon>Metazoa</taxon>
        <taxon>Ecdysozoa</taxon>
        <taxon>Arthropoda</taxon>
        <taxon>Hexapoda</taxon>
        <taxon>Insecta</taxon>
        <taxon>Pterygota</taxon>
        <taxon>Neoptera</taxon>
        <taxon>Paraneoptera</taxon>
        <taxon>Hemiptera</taxon>
        <taxon>Sternorrhyncha</taxon>
        <taxon>Aphidomorpha</taxon>
        <taxon>Aphidoidea</taxon>
        <taxon>Aphididae</taxon>
        <taxon>Macrosiphini</taxon>
        <taxon>Macrosiphum</taxon>
    </lineage>
</organism>
<evidence type="ECO:0000313" key="1">
    <source>
        <dbReference type="EMBL" id="CAI6347258.1"/>
    </source>
</evidence>
<evidence type="ECO:0000313" key="2">
    <source>
        <dbReference type="Proteomes" id="UP001160148"/>
    </source>
</evidence>
<dbReference type="Proteomes" id="UP001160148">
    <property type="component" value="Unassembled WGS sequence"/>
</dbReference>
<dbReference type="EMBL" id="CARXXK010000001">
    <property type="protein sequence ID" value="CAI6347258.1"/>
    <property type="molecule type" value="Genomic_DNA"/>
</dbReference>
<protein>
    <submittedName>
        <fullName evidence="1">Uncharacterized protein</fullName>
    </submittedName>
</protein>
<keyword evidence="2" id="KW-1185">Reference proteome</keyword>
<accession>A0AAV0VS89</accession>
<name>A0AAV0VS89_9HEMI</name>